<dbReference type="EMBL" id="CAMXCT030000035">
    <property type="protein sequence ID" value="CAL4760098.1"/>
    <property type="molecule type" value="Genomic_DNA"/>
</dbReference>
<comment type="caution">
    <text evidence="9">The sequence shown here is derived from an EMBL/GenBank/DDBJ whole genome shotgun (WGS) entry which is preliminary data.</text>
</comment>
<dbReference type="GO" id="GO:0005524">
    <property type="term" value="F:ATP binding"/>
    <property type="evidence" value="ECO:0007669"/>
    <property type="project" value="UniProtKB-KW"/>
</dbReference>
<dbReference type="GO" id="GO:0004639">
    <property type="term" value="F:phosphoribosylaminoimidazolesuccinocarboxamide synthase activity"/>
    <property type="evidence" value="ECO:0007669"/>
    <property type="project" value="UniProtKB-EC"/>
</dbReference>
<evidence type="ECO:0000313" key="9">
    <source>
        <dbReference type="EMBL" id="CAI3972786.1"/>
    </source>
</evidence>
<dbReference type="EMBL" id="CAMXCT020000035">
    <property type="protein sequence ID" value="CAL1126161.1"/>
    <property type="molecule type" value="Genomic_DNA"/>
</dbReference>
<dbReference type="Gene3D" id="3.30.200.20">
    <property type="entry name" value="Phosphorylase Kinase, domain 1"/>
    <property type="match status" value="1"/>
</dbReference>
<accession>A0A9P1FE87</accession>
<dbReference type="InterPro" id="IPR011990">
    <property type="entry name" value="TPR-like_helical_dom_sf"/>
</dbReference>
<evidence type="ECO:0000313" key="10">
    <source>
        <dbReference type="EMBL" id="CAL1126161.1"/>
    </source>
</evidence>
<comment type="pathway">
    <text evidence="1">Purine metabolism; IMP biosynthesis via de novo pathway; 5-amino-1-(5-phospho-D-ribosyl)imidazole-4-carboxamide from 5-amino-1-(5-phospho-D-ribosyl)imidazole-4-carboxylate: step 1/2.</text>
</comment>
<dbReference type="Pfam" id="PF01259">
    <property type="entry name" value="SAICAR_synt"/>
    <property type="match status" value="1"/>
</dbReference>
<proteinExistence type="predicted"/>
<gene>
    <name evidence="9" type="ORF">C1SCF055_LOCUS1342</name>
</gene>
<dbReference type="OrthoDB" id="9991235at2759"/>
<dbReference type="GO" id="GO:0005737">
    <property type="term" value="C:cytoplasm"/>
    <property type="evidence" value="ECO:0007669"/>
    <property type="project" value="TreeGrafter"/>
</dbReference>
<keyword evidence="4" id="KW-0547">Nucleotide-binding</keyword>
<dbReference type="AlphaFoldDB" id="A0A9P1FE87"/>
<evidence type="ECO:0000256" key="1">
    <source>
        <dbReference type="ARBA" id="ARBA00004672"/>
    </source>
</evidence>
<protein>
    <recommendedName>
        <fullName evidence="2">phosphoribosylaminoimidazolesuccinocarboxamide synthase</fullName>
        <ecNumber evidence="2">6.3.2.6</ecNumber>
    </recommendedName>
    <alternativeName>
        <fullName evidence="7">SAICAR synthetase</fullName>
    </alternativeName>
</protein>
<dbReference type="Gene3D" id="3.30.470.20">
    <property type="entry name" value="ATP-grasp fold, B domain"/>
    <property type="match status" value="1"/>
</dbReference>
<evidence type="ECO:0000256" key="3">
    <source>
        <dbReference type="ARBA" id="ARBA00022598"/>
    </source>
</evidence>
<organism evidence="9">
    <name type="scientific">Cladocopium goreaui</name>
    <dbReference type="NCBI Taxonomy" id="2562237"/>
    <lineage>
        <taxon>Eukaryota</taxon>
        <taxon>Sar</taxon>
        <taxon>Alveolata</taxon>
        <taxon>Dinophyceae</taxon>
        <taxon>Suessiales</taxon>
        <taxon>Symbiodiniaceae</taxon>
        <taxon>Cladocopium</taxon>
    </lineage>
</organism>
<reference evidence="10" key="2">
    <citation type="submission" date="2024-04" db="EMBL/GenBank/DDBJ databases">
        <authorList>
            <person name="Chen Y."/>
            <person name="Shah S."/>
            <person name="Dougan E. K."/>
            <person name="Thang M."/>
            <person name="Chan C."/>
        </authorList>
    </citation>
    <scope>NUCLEOTIDE SEQUENCE [LARGE SCALE GENOMIC DNA]</scope>
</reference>
<sequence length="725" mass="81368">MPKCCCTRYLDLTLPECFVPELGEQKQGKVRSIYFSGPNVVMVTNDRVSAFDYILPNLIPFKGQVLNMISEWAFSQTKDIIPNALIENVDASVVVQKKMKNLNVELIVRGYLWGSMAAAYEKGDRVFCGLKLPEGLIRFQKLDAPIFTPTTKAEVGHDENMTMEDMEKLLGKELAKKAMDAAMKLFQRGSELMKKRGLILLDTKYEFGVDEKGVIHVIDEVNTPDSSRMCTIEEYESKYPKIAAEMKNGEHKNVTELMKAKPELKMKEFSKQYVRDALLDLGFDPTKDKSAPKLSDEQVVECAFRYMKIYETVTGNKFEFPSKMAPEKRIIANLQKAGMIQGCMAIIVGADKSQAESIKKELSSFKIPSQTVTFPTDADAAGKLVAEYNKSTEPLLIIQCSEAALESLICTPENVGRLAAQIFAHSSKDVRKLLEAEKESPNRVNVKAEVGEQLFKIRGYQWSVVNCDPSERPKLDTTFCLTRCKPIWLPIKAHRFAAYRAKVLQLLPQRVLQQYIDFEKQGQYSACIKLLESATPGSLNVLSPASMVSGKPLLVETVLQLIVGYSGLCLKNQQGAIAVKLITQVLDNMSLSLRDLHPGHRTVLEDTALSVCYYMPNDVTLADRSQSFFQQASERYLRLGHINRYCKCCLRAAAVLHLQGSKSEAEYYTQQALNKLSDAPVSSLLAICYHNLAVIWRHAPGRADEKINGSAPIWTYQSGVFRSFW</sequence>
<evidence type="ECO:0000256" key="6">
    <source>
        <dbReference type="ARBA" id="ARBA00022840"/>
    </source>
</evidence>
<dbReference type="PANTHER" id="PTHR43700:SF1">
    <property type="entry name" value="PHOSPHORIBOSYLAMINOIMIDAZOLE-SUCCINOCARBOXAMIDE SYNTHASE"/>
    <property type="match status" value="1"/>
</dbReference>
<dbReference type="Proteomes" id="UP001152797">
    <property type="component" value="Unassembled WGS sequence"/>
</dbReference>
<keyword evidence="3" id="KW-0436">Ligase</keyword>
<dbReference type="GO" id="GO:0006189">
    <property type="term" value="P:'de novo' IMP biosynthetic process"/>
    <property type="evidence" value="ECO:0007669"/>
    <property type="project" value="TreeGrafter"/>
</dbReference>
<evidence type="ECO:0000259" key="8">
    <source>
        <dbReference type="Pfam" id="PF01259"/>
    </source>
</evidence>
<name>A0A9P1FE87_9DINO</name>
<keyword evidence="5" id="KW-0658">Purine biosynthesis</keyword>
<evidence type="ECO:0000313" key="11">
    <source>
        <dbReference type="Proteomes" id="UP001152797"/>
    </source>
</evidence>
<dbReference type="EC" id="6.3.2.6" evidence="2"/>
<evidence type="ECO:0000256" key="5">
    <source>
        <dbReference type="ARBA" id="ARBA00022755"/>
    </source>
</evidence>
<keyword evidence="11" id="KW-1185">Reference proteome</keyword>
<feature type="domain" description="SAICAR synthetase/ADE2 N-terminal" evidence="8">
    <location>
        <begin position="26"/>
        <end position="238"/>
    </location>
</feature>
<dbReference type="PANTHER" id="PTHR43700">
    <property type="entry name" value="PHOSPHORIBOSYLAMINOIMIDAZOLE-SUCCINOCARBOXAMIDE SYNTHASE"/>
    <property type="match status" value="1"/>
</dbReference>
<dbReference type="CDD" id="cd01414">
    <property type="entry name" value="SAICAR_synt_Sc"/>
    <property type="match status" value="1"/>
</dbReference>
<reference evidence="9" key="1">
    <citation type="submission" date="2022-10" db="EMBL/GenBank/DDBJ databases">
        <authorList>
            <person name="Chen Y."/>
            <person name="Dougan E. K."/>
            <person name="Chan C."/>
            <person name="Rhodes N."/>
            <person name="Thang M."/>
        </authorList>
    </citation>
    <scope>NUCLEOTIDE SEQUENCE</scope>
</reference>
<evidence type="ECO:0000256" key="7">
    <source>
        <dbReference type="ARBA" id="ARBA00030409"/>
    </source>
</evidence>
<dbReference type="EMBL" id="CAMXCT010000035">
    <property type="protein sequence ID" value="CAI3972786.1"/>
    <property type="molecule type" value="Genomic_DNA"/>
</dbReference>
<dbReference type="InterPro" id="IPR028923">
    <property type="entry name" value="SAICAR_synt/ADE2_N"/>
</dbReference>
<dbReference type="SUPFAM" id="SSF56104">
    <property type="entry name" value="SAICAR synthase-like"/>
    <property type="match status" value="1"/>
</dbReference>
<dbReference type="SUPFAM" id="SSF48452">
    <property type="entry name" value="TPR-like"/>
    <property type="match status" value="1"/>
</dbReference>
<evidence type="ECO:0000256" key="4">
    <source>
        <dbReference type="ARBA" id="ARBA00022741"/>
    </source>
</evidence>
<evidence type="ECO:0000256" key="2">
    <source>
        <dbReference type="ARBA" id="ARBA00012217"/>
    </source>
</evidence>
<keyword evidence="6" id="KW-0067">ATP-binding</keyword>